<name>A0A9D1J0W9_9FIRM</name>
<dbReference type="InterPro" id="IPR050312">
    <property type="entry name" value="IolE/XylAMocC-like"/>
</dbReference>
<dbReference type="InterPro" id="IPR013022">
    <property type="entry name" value="Xyl_isomerase-like_TIM-brl"/>
</dbReference>
<reference evidence="2" key="2">
    <citation type="journal article" date="2021" name="PeerJ">
        <title>Extensive microbial diversity within the chicken gut microbiome revealed by metagenomics and culture.</title>
        <authorList>
            <person name="Gilroy R."/>
            <person name="Ravi A."/>
            <person name="Getino M."/>
            <person name="Pursley I."/>
            <person name="Horton D.L."/>
            <person name="Alikhan N.F."/>
            <person name="Baker D."/>
            <person name="Gharbi K."/>
            <person name="Hall N."/>
            <person name="Watson M."/>
            <person name="Adriaenssens E.M."/>
            <person name="Foster-Nyarko E."/>
            <person name="Jarju S."/>
            <person name="Secka A."/>
            <person name="Antonio M."/>
            <person name="Oren A."/>
            <person name="Chaudhuri R.R."/>
            <person name="La Ragione R."/>
            <person name="Hildebrand F."/>
            <person name="Pallen M.J."/>
        </authorList>
    </citation>
    <scope>NUCLEOTIDE SEQUENCE</scope>
    <source>
        <strain evidence="2">ChiSjej1B19-7085</strain>
    </source>
</reference>
<feature type="domain" description="Xylose isomerase-like TIM barrel" evidence="1">
    <location>
        <begin position="25"/>
        <end position="270"/>
    </location>
</feature>
<dbReference type="GO" id="GO:0016853">
    <property type="term" value="F:isomerase activity"/>
    <property type="evidence" value="ECO:0007669"/>
    <property type="project" value="UniProtKB-KW"/>
</dbReference>
<reference evidence="2" key="1">
    <citation type="submission" date="2020-10" db="EMBL/GenBank/DDBJ databases">
        <authorList>
            <person name="Gilroy R."/>
        </authorList>
    </citation>
    <scope>NUCLEOTIDE SEQUENCE</scope>
    <source>
        <strain evidence="2">ChiSjej1B19-7085</strain>
    </source>
</reference>
<proteinExistence type="predicted"/>
<evidence type="ECO:0000259" key="1">
    <source>
        <dbReference type="Pfam" id="PF01261"/>
    </source>
</evidence>
<dbReference type="Gene3D" id="3.20.20.150">
    <property type="entry name" value="Divalent-metal-dependent TIM barrel enzymes"/>
    <property type="match status" value="1"/>
</dbReference>
<dbReference type="PANTHER" id="PTHR12110:SF41">
    <property type="entry name" value="INOSOSE DEHYDRATASE"/>
    <property type="match status" value="1"/>
</dbReference>
<sequence>MKKFPIALQLYSVREDMEQDFEGTLKKVKELGYDGVEFAGLFGKSAAEVKALVEKYDLVPISAHVPFVDMMADPEKVLGDYAEIGCKFVAIPYLTEEYRPGTDGFQKTIDGARLLGEIAKKKGMQLLYHNHDFEFVKLDGKYALDVLYDTIPADLLQTELDTCWVKVGGEDPCAYLRKYAGRSPVVHLKDFYKAGEGKDGMYELIGIQSTEKAADRSSFEFRPLGKGMQDFAAILKATEDAGAQWVVVEQDRPSMEKTPMECAEISIQYLNDLMK</sequence>
<dbReference type="Pfam" id="PF01261">
    <property type="entry name" value="AP_endonuc_2"/>
    <property type="match status" value="1"/>
</dbReference>
<protein>
    <submittedName>
        <fullName evidence="2">Sugar phosphate isomerase/epimerase</fullName>
    </submittedName>
</protein>
<evidence type="ECO:0000313" key="3">
    <source>
        <dbReference type="Proteomes" id="UP000886785"/>
    </source>
</evidence>
<dbReference type="PANTHER" id="PTHR12110">
    <property type="entry name" value="HYDROXYPYRUVATE ISOMERASE"/>
    <property type="match status" value="1"/>
</dbReference>
<dbReference type="EMBL" id="DVHF01000027">
    <property type="protein sequence ID" value="HIR56439.1"/>
    <property type="molecule type" value="Genomic_DNA"/>
</dbReference>
<dbReference type="Proteomes" id="UP000886785">
    <property type="component" value="Unassembled WGS sequence"/>
</dbReference>
<evidence type="ECO:0000313" key="2">
    <source>
        <dbReference type="EMBL" id="HIR56439.1"/>
    </source>
</evidence>
<comment type="caution">
    <text evidence="2">The sequence shown here is derived from an EMBL/GenBank/DDBJ whole genome shotgun (WGS) entry which is preliminary data.</text>
</comment>
<accession>A0A9D1J0W9</accession>
<dbReference type="InterPro" id="IPR036237">
    <property type="entry name" value="Xyl_isomerase-like_sf"/>
</dbReference>
<dbReference type="AlphaFoldDB" id="A0A9D1J0W9"/>
<organism evidence="2 3">
    <name type="scientific">Candidatus Gallacutalibacter pullicola</name>
    <dbReference type="NCBI Taxonomy" id="2840830"/>
    <lineage>
        <taxon>Bacteria</taxon>
        <taxon>Bacillati</taxon>
        <taxon>Bacillota</taxon>
        <taxon>Clostridia</taxon>
        <taxon>Eubacteriales</taxon>
        <taxon>Candidatus Gallacutalibacter</taxon>
    </lineage>
</organism>
<gene>
    <name evidence="2" type="ORF">IAA54_02130</name>
</gene>
<keyword evidence="2" id="KW-0413">Isomerase</keyword>
<dbReference type="SUPFAM" id="SSF51658">
    <property type="entry name" value="Xylose isomerase-like"/>
    <property type="match status" value="1"/>
</dbReference>